<dbReference type="SUPFAM" id="SSF52972">
    <property type="entry name" value="ITPase-like"/>
    <property type="match status" value="1"/>
</dbReference>
<accession>A0A1B2JCL5</accession>
<dbReference type="OrthoDB" id="10267058at2759"/>
<proteinExistence type="inferred from homology"/>
<evidence type="ECO:0000256" key="2">
    <source>
        <dbReference type="ARBA" id="ARBA00022801"/>
    </source>
</evidence>
<dbReference type="Gene3D" id="3.90.950.10">
    <property type="match status" value="1"/>
</dbReference>
<name>A0A1B2JCL5_PICPA</name>
<organism evidence="3 4">
    <name type="scientific">Komagataella pastoris</name>
    <name type="common">Yeast</name>
    <name type="synonym">Pichia pastoris</name>
    <dbReference type="NCBI Taxonomy" id="4922"/>
    <lineage>
        <taxon>Eukaryota</taxon>
        <taxon>Fungi</taxon>
        <taxon>Dikarya</taxon>
        <taxon>Ascomycota</taxon>
        <taxon>Saccharomycotina</taxon>
        <taxon>Pichiomycetes</taxon>
        <taxon>Pichiales</taxon>
        <taxon>Pichiaceae</taxon>
        <taxon>Komagataella</taxon>
    </lineage>
</organism>
<protein>
    <submittedName>
        <fullName evidence="3">BA75_02909T0</fullName>
    </submittedName>
</protein>
<dbReference type="InterPro" id="IPR029001">
    <property type="entry name" value="ITPase-like_fam"/>
</dbReference>
<reference evidence="3 4" key="1">
    <citation type="submission" date="2016-02" db="EMBL/GenBank/DDBJ databases">
        <title>Comparative genomic and transcriptomic foundation for Pichia pastoris.</title>
        <authorList>
            <person name="Love K.R."/>
            <person name="Shah K.A."/>
            <person name="Whittaker C.A."/>
            <person name="Wu J."/>
            <person name="Bartlett M.C."/>
            <person name="Ma D."/>
            <person name="Leeson R.L."/>
            <person name="Priest M."/>
            <person name="Young S.K."/>
            <person name="Love J.C."/>
        </authorList>
    </citation>
    <scope>NUCLEOTIDE SEQUENCE [LARGE SCALE GENOMIC DNA]</scope>
    <source>
        <strain evidence="3 4">ATCC 28485</strain>
    </source>
</reference>
<dbReference type="GO" id="GO:0047429">
    <property type="term" value="F:nucleoside triphosphate diphosphatase activity"/>
    <property type="evidence" value="ECO:0007669"/>
    <property type="project" value="InterPro"/>
</dbReference>
<dbReference type="Pfam" id="PF02545">
    <property type="entry name" value="Maf"/>
    <property type="match status" value="1"/>
</dbReference>
<dbReference type="PANTHER" id="PTHR43213">
    <property type="entry name" value="BIFUNCTIONAL DTTP/UTP PYROPHOSPHATASE/METHYLTRANSFERASE PROTEIN-RELATED"/>
    <property type="match status" value="1"/>
</dbReference>
<dbReference type="Proteomes" id="UP000094565">
    <property type="component" value="Chromosome 2"/>
</dbReference>
<dbReference type="PANTHER" id="PTHR43213:SF5">
    <property type="entry name" value="BIFUNCTIONAL DTTP_UTP PYROPHOSPHATASE_METHYLTRANSFERASE PROTEIN-RELATED"/>
    <property type="match status" value="1"/>
</dbReference>
<sequence>MKSINRIQKEPTRLDELRDRATISKELAHSLFNISMTEITPFNHPVYEALKGRRFVLASTSPRRLEILNSLGFTNVEIIASNFPEDLDKSQHTPENYVLNTAIAKGKDVFEAIKTKGESVDLILAADTVVEVNGTLFEKPRSREEHLNAIKTCRDSAHPVRAISGVALFIVKGEGSSMKYTLETFTESTEIIMDKDATDAMIEAYVNTGEGSKVAGGFKIQGFGALFMKGVIGDYMNVVGLPFTSTFKTICHGLDVSL</sequence>
<dbReference type="NCBIfam" id="TIGR00172">
    <property type="entry name" value="maf"/>
    <property type="match status" value="1"/>
</dbReference>
<evidence type="ECO:0000313" key="3">
    <source>
        <dbReference type="EMBL" id="ANZ75681.1"/>
    </source>
</evidence>
<dbReference type="CDD" id="cd00555">
    <property type="entry name" value="Maf"/>
    <property type="match status" value="1"/>
</dbReference>
<keyword evidence="4" id="KW-1185">Reference proteome</keyword>
<comment type="cofactor">
    <cofactor evidence="1">
        <name>a divalent metal cation</name>
        <dbReference type="ChEBI" id="CHEBI:60240"/>
    </cofactor>
</comment>
<evidence type="ECO:0000256" key="1">
    <source>
        <dbReference type="ARBA" id="ARBA00001968"/>
    </source>
</evidence>
<dbReference type="AlphaFoldDB" id="A0A1B2JCL5"/>
<gene>
    <name evidence="3" type="primary">YOR111W</name>
    <name evidence="3" type="ORF">ATY40_BA7502909</name>
</gene>
<keyword evidence="2" id="KW-0378">Hydrolase</keyword>
<evidence type="ECO:0000313" key="4">
    <source>
        <dbReference type="Proteomes" id="UP000094565"/>
    </source>
</evidence>
<dbReference type="HAMAP" id="MF_00528">
    <property type="entry name" value="Maf"/>
    <property type="match status" value="1"/>
</dbReference>
<dbReference type="EMBL" id="CP014585">
    <property type="protein sequence ID" value="ANZ75681.1"/>
    <property type="molecule type" value="Genomic_DNA"/>
</dbReference>
<dbReference type="InterPro" id="IPR003697">
    <property type="entry name" value="Maf-like"/>
</dbReference>